<accession>A0A645E8G2</accession>
<dbReference type="AlphaFoldDB" id="A0A645E8G2"/>
<organism evidence="1">
    <name type="scientific">bioreactor metagenome</name>
    <dbReference type="NCBI Taxonomy" id="1076179"/>
    <lineage>
        <taxon>unclassified sequences</taxon>
        <taxon>metagenomes</taxon>
        <taxon>ecological metagenomes</taxon>
    </lineage>
</organism>
<protein>
    <submittedName>
        <fullName evidence="1">Uncharacterized protein</fullName>
    </submittedName>
</protein>
<sequence>MRQDGAAHDGQIGIGADKVVGKDIHKIEHRFKAAAVHQHGHMLAVEDDAVLVIVQVGGILQIPGPPRQLNGDDAVVLPRRETGPAGITGVLPAQGAFGIPDRGGETGQGDIARVLLRLGEVDGDLKPARLGLRAVADVLLNAAGADIVVGPAEAIEPVCRRNASIRPQALVKLLPNGLRAGRDQAEQPGTKALPGLGAVLAEILSDRVLHQYIRQIQDRHQAGRLLRLIHLQQIQQAVDGKIHIFLFDQPRLHRRLTE</sequence>
<comment type="caution">
    <text evidence="1">The sequence shown here is derived from an EMBL/GenBank/DDBJ whole genome shotgun (WGS) entry which is preliminary data.</text>
</comment>
<proteinExistence type="predicted"/>
<gene>
    <name evidence="1" type="ORF">SDC9_144942</name>
</gene>
<name>A0A645E8G2_9ZZZZ</name>
<reference evidence="1" key="1">
    <citation type="submission" date="2019-08" db="EMBL/GenBank/DDBJ databases">
        <authorList>
            <person name="Kucharzyk K."/>
            <person name="Murdoch R.W."/>
            <person name="Higgins S."/>
            <person name="Loffler F."/>
        </authorList>
    </citation>
    <scope>NUCLEOTIDE SEQUENCE</scope>
</reference>
<dbReference type="EMBL" id="VSSQ01043988">
    <property type="protein sequence ID" value="MPM97765.1"/>
    <property type="molecule type" value="Genomic_DNA"/>
</dbReference>
<evidence type="ECO:0000313" key="1">
    <source>
        <dbReference type="EMBL" id="MPM97765.1"/>
    </source>
</evidence>